<dbReference type="RefSeq" id="YP_009551789.1">
    <property type="nucleotide sequence ID" value="NC_040536.1"/>
</dbReference>
<dbReference type="KEGG" id="vg:41701806"/>
<organism evidence="1">
    <name type="scientific">Esparto virus</name>
    <dbReference type="NCBI Taxonomy" id="2072209"/>
    <lineage>
        <taxon>Viruses</taxon>
        <taxon>Viruses incertae sedis</taxon>
        <taxon>Naldaviricetes</taxon>
        <taxon>Lefavirales</taxon>
        <taxon>Nudiviridae</taxon>
        <taxon>Alphanudivirus</taxon>
        <taxon>Alphanudivirus tertidromelanogasteris</taxon>
    </lineage>
</organism>
<dbReference type="Proteomes" id="UP000290737">
    <property type="component" value="Genome"/>
</dbReference>
<evidence type="ECO:0000313" key="2">
    <source>
        <dbReference type="Proteomes" id="UP000290737"/>
    </source>
</evidence>
<keyword evidence="2" id="KW-1185">Reference proteome</keyword>
<accession>A0A2I7G2X5</accession>
<dbReference type="EMBL" id="KY608910">
    <property type="protein sequence ID" value="AUQ43981.1"/>
    <property type="molecule type" value="Genomic_DNA"/>
</dbReference>
<dbReference type="GeneID" id="41701806"/>
<sequence length="369" mass="42525">MSDLMTIQEIVDICTQRVHYQNLCANNYTLVIDGTSCTKKTSILKATGRLVTKVQQNHNIQNPNTFGPSMIGYMSAGINDSLCDDPHFSDRSPMNVMDWHILWKIMDDYLTRFGNVAPDETNVEMANVLSSYRNIFRLYKNKCTTKLFSRHVNGIAIVDTDTQRCDDLRLTRNSGPTDMERSTWKFYTYLQNLMYIELYPNLYIDLNWFGHADIKIVVDGIAQFCTFVLDYLVDNIMPNTPKINEFKLPTIKHDYTFSNAQIHTYRSIGRWGCNLLTNSEDDLNLRLPTYLNVEKVMYPNGVLHDIHVAKSRKYLLMPNNLNSITNANDDNYYDVGEETDIRNSTQTKLSNINTSTNITDATINEMFAE</sequence>
<protein>
    <submittedName>
        <fullName evidence="1">Putative gp44-like protein</fullName>
    </submittedName>
</protein>
<reference evidence="1" key="1">
    <citation type="journal article" date="2021" name="Virus">
        <title>The discovery, distribution and diversity of DNA viruses associated with Drosophila melanogaster in Europe.</title>
        <authorList>
            <person name="Wallace M.A."/>
            <person name="Coffman K.A."/>
            <person name="Gilbert C."/>
            <person name="Ravindran S."/>
            <person name="Albery G.F."/>
            <person name="Abbott J."/>
            <person name="Argyridou E."/>
            <person name="Bellosta P."/>
            <person name="Betancourt A.J."/>
            <person name="Colinet H."/>
            <person name="Eric K."/>
            <person name="Glaser-Schmitt A."/>
            <person name="Grath S."/>
            <person name="Jelic M."/>
            <person name="Kankare M."/>
            <person name="Kozeretska I."/>
            <person name="Loeschcke V."/>
            <person name="Montchamp-Moreau C."/>
            <person name="Ometto L."/>
            <person name="Onder B.S."/>
            <person name="Orengo D.J."/>
            <person name="Parsch J."/>
            <person name="Pascual M."/>
            <person name="Patenkovic A."/>
            <person name="Puerma E."/>
            <person name="Ritchie M.G."/>
            <person name="Rota-Stabelli O."/>
            <person name="Schou M.F."/>
            <person name="Serga S.V."/>
            <person name="Stamenkovic-Radak M."/>
            <person name="Tanaskovic M."/>
            <person name="Veselinovic M.S."/>
            <person name="Vieira J."/>
            <person name="Vieira C.P."/>
            <person name="Kapun M."/>
            <person name="Flatt T."/>
            <person name="Gonzalez J."/>
            <person name="Staubach F."/>
            <person name="Obbard D.J."/>
        </authorList>
    </citation>
    <scope>NUCLEOTIDE SEQUENCE</scope>
    <source>
        <strain evidence="1">SRR3939042_Esparto_2012</strain>
    </source>
</reference>
<name>A0A2I7G2X5_9VIRU</name>
<proteinExistence type="predicted"/>
<evidence type="ECO:0000313" key="1">
    <source>
        <dbReference type="EMBL" id="AUQ43981.1"/>
    </source>
</evidence>
<dbReference type="OrthoDB" id="9207at10239"/>